<dbReference type="EMBL" id="JAZHXI010000010">
    <property type="protein sequence ID" value="KAL2066971.1"/>
    <property type="molecule type" value="Genomic_DNA"/>
</dbReference>
<dbReference type="Proteomes" id="UP001595075">
    <property type="component" value="Unassembled WGS sequence"/>
</dbReference>
<evidence type="ECO:0000313" key="2">
    <source>
        <dbReference type="Proteomes" id="UP001595075"/>
    </source>
</evidence>
<gene>
    <name evidence="1" type="ORF">VTL71DRAFT_1395</name>
</gene>
<comment type="caution">
    <text evidence="1">The sequence shown here is derived from an EMBL/GenBank/DDBJ whole genome shotgun (WGS) entry which is preliminary data.</text>
</comment>
<organism evidence="1 2">
    <name type="scientific">Oculimacula yallundae</name>
    <dbReference type="NCBI Taxonomy" id="86028"/>
    <lineage>
        <taxon>Eukaryota</taxon>
        <taxon>Fungi</taxon>
        <taxon>Dikarya</taxon>
        <taxon>Ascomycota</taxon>
        <taxon>Pezizomycotina</taxon>
        <taxon>Leotiomycetes</taxon>
        <taxon>Helotiales</taxon>
        <taxon>Ploettnerulaceae</taxon>
        <taxon>Oculimacula</taxon>
    </lineage>
</organism>
<name>A0ABR4CAL7_9HELO</name>
<proteinExistence type="predicted"/>
<accession>A0ABR4CAL7</accession>
<evidence type="ECO:0000313" key="1">
    <source>
        <dbReference type="EMBL" id="KAL2066971.1"/>
    </source>
</evidence>
<protein>
    <submittedName>
        <fullName evidence="1">Uncharacterized protein</fullName>
    </submittedName>
</protein>
<sequence>MVTYTSIIADTSGDGVGAWTKDIRASRKKPPASLVSPAQLEMQSSRTRYALPRAAIIQLKHTLHEDPTNPEESLVRMEIDLHFWHTRLKIKDLRETRGIALLGVSHEFRNEYTRILHLSLPISYDRHQSDKGKLWFSNEDMLYCRSFFDHMSSISIDTTFRILSKQHLFDNLSRIAIKDPTHRFRNLTCLADLVADLMAAFPRVEEMKILSVPSILVSAAPYASPRSRFDYRGRCPDPDPALIAYVLSEGATRWQAEVLPIMRCLPAINSGRTVMPRISYL</sequence>
<reference evidence="1 2" key="1">
    <citation type="journal article" date="2024" name="Commun. Biol.">
        <title>Comparative genomic analysis of thermophilic fungi reveals convergent evolutionary adaptations and gene losses.</title>
        <authorList>
            <person name="Steindorff A.S."/>
            <person name="Aguilar-Pontes M.V."/>
            <person name="Robinson A.J."/>
            <person name="Andreopoulos B."/>
            <person name="LaButti K."/>
            <person name="Kuo A."/>
            <person name="Mondo S."/>
            <person name="Riley R."/>
            <person name="Otillar R."/>
            <person name="Haridas S."/>
            <person name="Lipzen A."/>
            <person name="Grimwood J."/>
            <person name="Schmutz J."/>
            <person name="Clum A."/>
            <person name="Reid I.D."/>
            <person name="Moisan M.C."/>
            <person name="Butler G."/>
            <person name="Nguyen T.T.M."/>
            <person name="Dewar K."/>
            <person name="Conant G."/>
            <person name="Drula E."/>
            <person name="Henrissat B."/>
            <person name="Hansel C."/>
            <person name="Singer S."/>
            <person name="Hutchinson M.I."/>
            <person name="de Vries R.P."/>
            <person name="Natvig D.O."/>
            <person name="Powell A.J."/>
            <person name="Tsang A."/>
            <person name="Grigoriev I.V."/>
        </authorList>
    </citation>
    <scope>NUCLEOTIDE SEQUENCE [LARGE SCALE GENOMIC DNA]</scope>
    <source>
        <strain evidence="1 2">CBS 494.80</strain>
    </source>
</reference>
<keyword evidence="2" id="KW-1185">Reference proteome</keyword>